<dbReference type="Proteomes" id="UP000318709">
    <property type="component" value="Chromosome"/>
</dbReference>
<organism evidence="9 10">
    <name type="scientific">Formicincola oecophyllae</name>
    <dbReference type="NCBI Taxonomy" id="2558361"/>
    <lineage>
        <taxon>Bacteria</taxon>
        <taxon>Pseudomonadati</taxon>
        <taxon>Pseudomonadota</taxon>
        <taxon>Alphaproteobacteria</taxon>
        <taxon>Acetobacterales</taxon>
        <taxon>Acetobacteraceae</taxon>
        <taxon>Formicincola</taxon>
    </lineage>
</organism>
<dbReference type="SUPFAM" id="SSF103473">
    <property type="entry name" value="MFS general substrate transporter"/>
    <property type="match status" value="1"/>
</dbReference>
<protein>
    <submittedName>
        <fullName evidence="9">Sugar porter family MFS transporter</fullName>
    </submittedName>
</protein>
<evidence type="ECO:0000313" key="10">
    <source>
        <dbReference type="Proteomes" id="UP000318709"/>
    </source>
</evidence>
<dbReference type="InterPro" id="IPR036259">
    <property type="entry name" value="MFS_trans_sf"/>
</dbReference>
<feature type="transmembrane region" description="Helical" evidence="7">
    <location>
        <begin position="262"/>
        <end position="284"/>
    </location>
</feature>
<dbReference type="PROSITE" id="PS00216">
    <property type="entry name" value="SUGAR_TRANSPORT_1"/>
    <property type="match status" value="1"/>
</dbReference>
<comment type="subcellular location">
    <subcellularLocation>
        <location evidence="1">Membrane</location>
        <topology evidence="1">Multi-pass membrane protein</topology>
    </subcellularLocation>
</comment>
<keyword evidence="5 7" id="KW-0472">Membrane</keyword>
<keyword evidence="3 7" id="KW-0812">Transmembrane</keyword>
<evidence type="ECO:0000256" key="5">
    <source>
        <dbReference type="ARBA" id="ARBA00023136"/>
    </source>
</evidence>
<comment type="similarity">
    <text evidence="2 6">Belongs to the major facilitator superfamily. Sugar transporter (TC 2.A.1.1) family.</text>
</comment>
<evidence type="ECO:0000256" key="2">
    <source>
        <dbReference type="ARBA" id="ARBA00010992"/>
    </source>
</evidence>
<dbReference type="GO" id="GO:0016020">
    <property type="term" value="C:membrane"/>
    <property type="evidence" value="ECO:0007669"/>
    <property type="project" value="UniProtKB-SubCell"/>
</dbReference>
<dbReference type="PRINTS" id="PR00171">
    <property type="entry name" value="SUGRTRNSPORT"/>
</dbReference>
<evidence type="ECO:0000313" key="9">
    <source>
        <dbReference type="EMBL" id="QDH13653.1"/>
    </source>
</evidence>
<keyword evidence="4 7" id="KW-1133">Transmembrane helix</keyword>
<dbReference type="InterPro" id="IPR005828">
    <property type="entry name" value="MFS_sugar_transport-like"/>
</dbReference>
<proteinExistence type="inferred from homology"/>
<dbReference type="InterPro" id="IPR005829">
    <property type="entry name" value="Sugar_transporter_CS"/>
</dbReference>
<dbReference type="InterPro" id="IPR020846">
    <property type="entry name" value="MFS_dom"/>
</dbReference>
<dbReference type="OrthoDB" id="9784658at2"/>
<feature type="transmembrane region" description="Helical" evidence="7">
    <location>
        <begin position="361"/>
        <end position="382"/>
    </location>
</feature>
<evidence type="ECO:0000256" key="3">
    <source>
        <dbReference type="ARBA" id="ARBA00022692"/>
    </source>
</evidence>
<dbReference type="InterPro" id="IPR003663">
    <property type="entry name" value="Sugar/inositol_transpt"/>
</dbReference>
<evidence type="ECO:0000256" key="6">
    <source>
        <dbReference type="RuleBase" id="RU003346"/>
    </source>
</evidence>
<dbReference type="RefSeq" id="WP_141443361.1">
    <property type="nucleotide sequence ID" value="NZ_CP038231.1"/>
</dbReference>
<accession>A0A4Y6U889</accession>
<feature type="transmembrane region" description="Helical" evidence="7">
    <location>
        <begin position="150"/>
        <end position="169"/>
    </location>
</feature>
<dbReference type="NCBIfam" id="TIGR00879">
    <property type="entry name" value="SP"/>
    <property type="match status" value="1"/>
</dbReference>
<feature type="domain" description="Major facilitator superfamily (MFS) profile" evidence="8">
    <location>
        <begin position="27"/>
        <end position="449"/>
    </location>
</feature>
<gene>
    <name evidence="9" type="ORF">E3E12_05000</name>
</gene>
<feature type="transmembrane region" description="Helical" evidence="7">
    <location>
        <begin position="426"/>
        <end position="444"/>
    </location>
</feature>
<feature type="transmembrane region" description="Helical" evidence="7">
    <location>
        <begin position="94"/>
        <end position="112"/>
    </location>
</feature>
<dbReference type="EMBL" id="CP038231">
    <property type="protein sequence ID" value="QDH13653.1"/>
    <property type="molecule type" value="Genomic_DNA"/>
</dbReference>
<dbReference type="Gene3D" id="1.20.1250.20">
    <property type="entry name" value="MFS general substrate transporter like domains"/>
    <property type="match status" value="1"/>
</dbReference>
<dbReference type="InterPro" id="IPR050360">
    <property type="entry name" value="MFS_Sugar_Transporters"/>
</dbReference>
<keyword evidence="10" id="KW-1185">Reference proteome</keyword>
<feature type="transmembrane region" description="Helical" evidence="7">
    <location>
        <begin position="296"/>
        <end position="316"/>
    </location>
</feature>
<evidence type="ECO:0000259" key="8">
    <source>
        <dbReference type="PROSITE" id="PS50850"/>
    </source>
</evidence>
<dbReference type="PROSITE" id="PS00217">
    <property type="entry name" value="SUGAR_TRANSPORT_2"/>
    <property type="match status" value="1"/>
</dbReference>
<feature type="transmembrane region" description="Helical" evidence="7">
    <location>
        <begin position="328"/>
        <end position="349"/>
    </location>
</feature>
<name>A0A4Y6U889_9PROT</name>
<evidence type="ECO:0000256" key="1">
    <source>
        <dbReference type="ARBA" id="ARBA00004141"/>
    </source>
</evidence>
<feature type="transmembrane region" description="Helical" evidence="7">
    <location>
        <begin position="181"/>
        <end position="200"/>
    </location>
</feature>
<evidence type="ECO:0000256" key="4">
    <source>
        <dbReference type="ARBA" id="ARBA00022989"/>
    </source>
</evidence>
<feature type="transmembrane region" description="Helical" evidence="7">
    <location>
        <begin position="64"/>
        <end position="85"/>
    </location>
</feature>
<sequence length="471" mass="50664">MTSTAQPASGPNADATNGSAARRIMLYCILTSLAALLVGLDTGLPAGVINAWAAQYHVDPLLQGGFAACMLVGAIVGAMSGGFFCQHYGRKKTLSLAGIFFAVGALCAMFSWNVPTMFASRAIVGLGFGLTNFTGALYLSEIALPIQRGIMVSTFQLFMTIGILVQFFYNTLWIPSGNWRGMISLEAAVAVVFVLGSLILPESPRWLAAKGEHAKALKVLTMLRATPEEAQAELDEALSGGEHKKSDGWHLFRTNSNFRRSVGLGMLLQIFQQFCGINAVLFYAPKVLQAAHFGELGQMWGTVAIGAVNAIMTVFAMRYSDRLGRRPIMYLGCTAMTIAMGGLAFLFTMGWSDVAAQFTTLALIFLFVAGFAMSAGPIVWLLCAEIQPAAGRDFGVTVSTATNLTFSLIIAQSFPAVLAFMGKADTFWLLTIFNVLGLLLIYFLTPETKDVSLDTIEKNLLSGKKLRDIGR</sequence>
<feature type="transmembrane region" description="Helical" evidence="7">
    <location>
        <begin position="118"/>
        <end position="138"/>
    </location>
</feature>
<dbReference type="Pfam" id="PF00083">
    <property type="entry name" value="Sugar_tr"/>
    <property type="match status" value="1"/>
</dbReference>
<feature type="transmembrane region" description="Helical" evidence="7">
    <location>
        <begin position="394"/>
        <end position="414"/>
    </location>
</feature>
<dbReference type="PANTHER" id="PTHR48022">
    <property type="entry name" value="PLASTIDIC GLUCOSE TRANSPORTER 4"/>
    <property type="match status" value="1"/>
</dbReference>
<dbReference type="PANTHER" id="PTHR48022:SF2">
    <property type="entry name" value="PLASTIDIC GLUCOSE TRANSPORTER 4"/>
    <property type="match status" value="1"/>
</dbReference>
<dbReference type="KEGG" id="swf:E3E12_05000"/>
<evidence type="ECO:0000256" key="7">
    <source>
        <dbReference type="SAM" id="Phobius"/>
    </source>
</evidence>
<reference evidence="9 10" key="1">
    <citation type="submission" date="2019-03" db="EMBL/GenBank/DDBJ databases">
        <title>The complete genome sequence of Swingsia_sp. F3b2 LMG30590(T).</title>
        <authorList>
            <person name="Chua K.-O."/>
            <person name="Chan K.-G."/>
            <person name="See-Too W.-S."/>
        </authorList>
    </citation>
    <scope>NUCLEOTIDE SEQUENCE [LARGE SCALE GENOMIC DNA]</scope>
    <source>
        <strain evidence="9 10">F3b2</strain>
    </source>
</reference>
<dbReference type="GO" id="GO:0005351">
    <property type="term" value="F:carbohydrate:proton symporter activity"/>
    <property type="evidence" value="ECO:0007669"/>
    <property type="project" value="TreeGrafter"/>
</dbReference>
<dbReference type="AlphaFoldDB" id="A0A4Y6U889"/>
<feature type="transmembrane region" description="Helical" evidence="7">
    <location>
        <begin position="24"/>
        <end position="44"/>
    </location>
</feature>
<keyword evidence="6" id="KW-0813">Transport</keyword>
<dbReference type="PROSITE" id="PS50850">
    <property type="entry name" value="MFS"/>
    <property type="match status" value="1"/>
</dbReference>